<comment type="similarity">
    <text evidence="2 8">Belongs to the iron/manganese superoxide dismutase family.</text>
</comment>
<sequence>MPGYRLPDLTYDYAALEPALSRRIMELHHGAHHAAYVKGANATADQLAEVRANGDPDALPGLERTLAFFLAGHGLHSIFWRNLSPEGGGEPDGELAAAIDEFFGGFDEFRAQMTGVTATVQESGWGALAWDPIRRRLVIHQINDHHFNLTITCTPLLVFDAWEHAFYLQYRNGRAEYIEQLWSLVDWTDVSARFEAAQAGRSAGLVDCALTSDWPGREVLT</sequence>
<comment type="function">
    <text evidence="8">Destroys radicals which are normally produced within the cells and which are toxic to biological systems.</text>
</comment>
<feature type="domain" description="Manganese/iron superoxide dismutase C-terminal" evidence="10">
    <location>
        <begin position="91"/>
        <end position="193"/>
    </location>
</feature>
<evidence type="ECO:0000256" key="8">
    <source>
        <dbReference type="RuleBase" id="RU000414"/>
    </source>
</evidence>
<evidence type="ECO:0000256" key="2">
    <source>
        <dbReference type="ARBA" id="ARBA00008714"/>
    </source>
</evidence>
<feature type="binding site" evidence="7">
    <location>
        <position position="28"/>
    </location>
    <ligand>
        <name>Mn(2+)</name>
        <dbReference type="ChEBI" id="CHEBI:29035"/>
    </ligand>
</feature>
<dbReference type="Pfam" id="PF00081">
    <property type="entry name" value="Sod_Fe_N"/>
    <property type="match status" value="1"/>
</dbReference>
<evidence type="ECO:0000256" key="5">
    <source>
        <dbReference type="ARBA" id="ARBA00023002"/>
    </source>
</evidence>
<evidence type="ECO:0000313" key="12">
    <source>
        <dbReference type="Proteomes" id="UP000467130"/>
    </source>
</evidence>
<dbReference type="RefSeq" id="WP_163791189.1">
    <property type="nucleotide sequence ID" value="NZ_AP022587.1"/>
</dbReference>
<feature type="domain" description="Manganese/iron superoxide dismutase N-terminal" evidence="9">
    <location>
        <begin position="4"/>
        <end position="84"/>
    </location>
</feature>
<feature type="binding site" evidence="7">
    <location>
        <position position="76"/>
    </location>
    <ligand>
        <name>Mn(2+)</name>
        <dbReference type="ChEBI" id="CHEBI:29035"/>
    </ligand>
</feature>
<dbReference type="InterPro" id="IPR019833">
    <property type="entry name" value="Mn/Fe_SOD_BS"/>
</dbReference>
<dbReference type="KEGG" id="msto:MSTO_36470"/>
<evidence type="ECO:0000313" key="11">
    <source>
        <dbReference type="EMBL" id="BBY23442.1"/>
    </source>
</evidence>
<dbReference type="InterPro" id="IPR001189">
    <property type="entry name" value="Mn/Fe_SOD"/>
</dbReference>
<dbReference type="Gene3D" id="3.55.40.20">
    <property type="entry name" value="Iron/manganese superoxide dismutase, C-terminal domain"/>
    <property type="match status" value="1"/>
</dbReference>
<dbReference type="PANTHER" id="PTHR11404">
    <property type="entry name" value="SUPEROXIDE DISMUTASE 2"/>
    <property type="match status" value="1"/>
</dbReference>
<dbReference type="PROSITE" id="PS00088">
    <property type="entry name" value="SOD_MN"/>
    <property type="match status" value="1"/>
</dbReference>
<dbReference type="InterPro" id="IPR019831">
    <property type="entry name" value="Mn/Fe_SOD_N"/>
</dbReference>
<dbReference type="Gene3D" id="1.10.287.990">
    <property type="entry name" value="Fe,Mn superoxide dismutase (SOD) domain"/>
    <property type="match status" value="1"/>
</dbReference>
<evidence type="ECO:0000256" key="4">
    <source>
        <dbReference type="ARBA" id="ARBA00022723"/>
    </source>
</evidence>
<dbReference type="PIRSF" id="PIRSF000349">
    <property type="entry name" value="SODismutase"/>
    <property type="match status" value="1"/>
</dbReference>
<keyword evidence="12" id="KW-1185">Reference proteome</keyword>
<proteinExistence type="inferred from homology"/>
<evidence type="ECO:0000259" key="9">
    <source>
        <dbReference type="Pfam" id="PF00081"/>
    </source>
</evidence>
<dbReference type="AlphaFoldDB" id="A0A7I7QBH2"/>
<evidence type="ECO:0000256" key="1">
    <source>
        <dbReference type="ARBA" id="ARBA00002170"/>
    </source>
</evidence>
<dbReference type="InterPro" id="IPR036324">
    <property type="entry name" value="Mn/Fe_SOD_N_sf"/>
</dbReference>
<keyword evidence="5 8" id="KW-0560">Oxidoreductase</keyword>
<comment type="function">
    <text evidence="1">Destroys superoxide anion radicals which are normally produced within the cells and which are toxic to biological systems.</text>
</comment>
<evidence type="ECO:0000259" key="10">
    <source>
        <dbReference type="Pfam" id="PF02777"/>
    </source>
</evidence>
<dbReference type="GO" id="GO:0004784">
    <property type="term" value="F:superoxide dismutase activity"/>
    <property type="evidence" value="ECO:0007669"/>
    <property type="project" value="UniProtKB-EC"/>
</dbReference>
<evidence type="ECO:0000256" key="6">
    <source>
        <dbReference type="ARBA" id="ARBA00049204"/>
    </source>
</evidence>
<gene>
    <name evidence="11" type="primary">sodA_1</name>
    <name evidence="11" type="ORF">MSTO_36470</name>
</gene>
<feature type="binding site" evidence="7">
    <location>
        <position position="160"/>
    </location>
    <ligand>
        <name>Mn(2+)</name>
        <dbReference type="ChEBI" id="CHEBI:29035"/>
    </ligand>
</feature>
<dbReference type="EC" id="1.15.1.1" evidence="3 8"/>
<dbReference type="InterPro" id="IPR050265">
    <property type="entry name" value="Fe/Mn_Superoxide_Dismutase"/>
</dbReference>
<dbReference type="EMBL" id="AP022587">
    <property type="protein sequence ID" value="BBY23442.1"/>
    <property type="molecule type" value="Genomic_DNA"/>
</dbReference>
<dbReference type="PRINTS" id="PR01703">
    <property type="entry name" value="MNSODISMTASE"/>
</dbReference>
<name>A0A7I7QBH2_9MYCO</name>
<comment type="catalytic activity">
    <reaction evidence="6 8">
        <text>2 superoxide + 2 H(+) = H2O2 + O2</text>
        <dbReference type="Rhea" id="RHEA:20696"/>
        <dbReference type="ChEBI" id="CHEBI:15378"/>
        <dbReference type="ChEBI" id="CHEBI:15379"/>
        <dbReference type="ChEBI" id="CHEBI:16240"/>
        <dbReference type="ChEBI" id="CHEBI:18421"/>
        <dbReference type="EC" id="1.15.1.1"/>
    </reaction>
</comment>
<keyword evidence="4 7" id="KW-0479">Metal-binding</keyword>
<dbReference type="GO" id="GO:0046872">
    <property type="term" value="F:metal ion binding"/>
    <property type="evidence" value="ECO:0007669"/>
    <property type="project" value="UniProtKB-KW"/>
</dbReference>
<dbReference type="InterPro" id="IPR036314">
    <property type="entry name" value="SOD_C_sf"/>
</dbReference>
<feature type="binding site" evidence="7">
    <location>
        <position position="164"/>
    </location>
    <ligand>
        <name>Mn(2+)</name>
        <dbReference type="ChEBI" id="CHEBI:29035"/>
    </ligand>
</feature>
<accession>A0A7I7QBH2</accession>
<dbReference type="InterPro" id="IPR019832">
    <property type="entry name" value="Mn/Fe_SOD_C"/>
</dbReference>
<dbReference type="Proteomes" id="UP000467130">
    <property type="component" value="Chromosome"/>
</dbReference>
<dbReference type="SUPFAM" id="SSF46609">
    <property type="entry name" value="Fe,Mn superoxide dismutase (SOD), N-terminal domain"/>
    <property type="match status" value="1"/>
</dbReference>
<dbReference type="Pfam" id="PF02777">
    <property type="entry name" value="Sod_Fe_C"/>
    <property type="match status" value="1"/>
</dbReference>
<dbReference type="PANTHER" id="PTHR11404:SF6">
    <property type="entry name" value="SUPEROXIDE DISMUTASE [MN], MITOCHONDRIAL"/>
    <property type="match status" value="1"/>
</dbReference>
<protein>
    <recommendedName>
        <fullName evidence="3 8">Superoxide dismutase</fullName>
        <ecNumber evidence="3 8">1.15.1.1</ecNumber>
    </recommendedName>
</protein>
<dbReference type="SUPFAM" id="SSF54719">
    <property type="entry name" value="Fe,Mn superoxide dismutase (SOD), C-terminal domain"/>
    <property type="match status" value="1"/>
</dbReference>
<organism evidence="11 12">
    <name type="scientific">Mycobacterium stomatepiae</name>
    <dbReference type="NCBI Taxonomy" id="470076"/>
    <lineage>
        <taxon>Bacteria</taxon>
        <taxon>Bacillati</taxon>
        <taxon>Actinomycetota</taxon>
        <taxon>Actinomycetes</taxon>
        <taxon>Mycobacteriales</taxon>
        <taxon>Mycobacteriaceae</taxon>
        <taxon>Mycobacterium</taxon>
        <taxon>Mycobacterium simiae complex</taxon>
    </lineage>
</organism>
<evidence type="ECO:0000256" key="7">
    <source>
        <dbReference type="PIRSR" id="PIRSR000349-1"/>
    </source>
</evidence>
<reference evidence="11 12" key="1">
    <citation type="journal article" date="2019" name="Emerg. Microbes Infect.">
        <title>Comprehensive subspecies identification of 175 nontuberculous mycobacteria species based on 7547 genomic profiles.</title>
        <authorList>
            <person name="Matsumoto Y."/>
            <person name="Kinjo T."/>
            <person name="Motooka D."/>
            <person name="Nabeya D."/>
            <person name="Jung N."/>
            <person name="Uechi K."/>
            <person name="Horii T."/>
            <person name="Iida T."/>
            <person name="Fujita J."/>
            <person name="Nakamura S."/>
        </authorList>
    </citation>
    <scope>NUCLEOTIDE SEQUENCE [LARGE SCALE GENOMIC DNA]</scope>
    <source>
        <strain evidence="11 12">JCM 17783</strain>
    </source>
</reference>
<evidence type="ECO:0000256" key="3">
    <source>
        <dbReference type="ARBA" id="ARBA00012682"/>
    </source>
</evidence>
<dbReference type="FunFam" id="3.55.40.20:FF:000004">
    <property type="entry name" value="Superoxide dismutase [Fe]"/>
    <property type="match status" value="1"/>
</dbReference>